<dbReference type="EMBL" id="CAKJTJ010000004">
    <property type="protein sequence ID" value="CAG9620249.1"/>
    <property type="molecule type" value="Genomic_DNA"/>
</dbReference>
<organism evidence="6 7">
    <name type="scientific">Sutcliffiella rhizosphaerae</name>
    <dbReference type="NCBI Taxonomy" id="2880967"/>
    <lineage>
        <taxon>Bacteria</taxon>
        <taxon>Bacillati</taxon>
        <taxon>Bacillota</taxon>
        <taxon>Bacilli</taxon>
        <taxon>Bacillales</taxon>
        <taxon>Bacillaceae</taxon>
        <taxon>Sutcliffiella</taxon>
    </lineage>
</organism>
<dbReference type="RefSeq" id="WP_230500186.1">
    <property type="nucleotide sequence ID" value="NZ_CAKJTJ010000004.1"/>
</dbReference>
<evidence type="ECO:0000256" key="4">
    <source>
        <dbReference type="ARBA" id="ARBA00023163"/>
    </source>
</evidence>
<sequence>MRPIDIAKRLGVSTSTLRHYEEWGIVPEVNRNENGYRMYTELHVAYFDCIRAMNTGFGMNVIREIMPLIQRGKISETLWKVSKIQSDLYQEKIKAEQALQLLEDENYEIDAPKGNKKWYSIKVAAEAIGVPMSTLRHWEKEQLIVPERNPDNGYRCYSKSDLRKLLIIRTLQNAVYSLDIVRDILDELNYHNVNDAIQKMQDSLDYLDYLLKQQLRGVSYLYRLCEMVEKDNNEINLDFGLSKQI</sequence>
<evidence type="ECO:0000256" key="3">
    <source>
        <dbReference type="ARBA" id="ARBA00023125"/>
    </source>
</evidence>
<name>A0ABN8A5E9_9BACI</name>
<proteinExistence type="predicted"/>
<dbReference type="PROSITE" id="PS50937">
    <property type="entry name" value="HTH_MERR_2"/>
    <property type="match status" value="2"/>
</dbReference>
<keyword evidence="4" id="KW-0804">Transcription</keyword>
<evidence type="ECO:0000256" key="2">
    <source>
        <dbReference type="ARBA" id="ARBA00023015"/>
    </source>
</evidence>
<evidence type="ECO:0000313" key="6">
    <source>
        <dbReference type="EMBL" id="CAG9620249.1"/>
    </source>
</evidence>
<dbReference type="InterPro" id="IPR009061">
    <property type="entry name" value="DNA-bd_dom_put_sf"/>
</dbReference>
<dbReference type="InterPro" id="IPR047057">
    <property type="entry name" value="MerR_fam"/>
</dbReference>
<dbReference type="Pfam" id="PF13411">
    <property type="entry name" value="MerR_1"/>
    <property type="match status" value="1"/>
</dbReference>
<dbReference type="SMART" id="SM00422">
    <property type="entry name" value="HTH_MERR"/>
    <property type="match status" value="2"/>
</dbReference>
<keyword evidence="2" id="KW-0805">Transcription regulation</keyword>
<dbReference type="PANTHER" id="PTHR30204:SF69">
    <property type="entry name" value="MERR-FAMILY TRANSCRIPTIONAL REGULATOR"/>
    <property type="match status" value="1"/>
</dbReference>
<dbReference type="Gene3D" id="1.10.1660.10">
    <property type="match status" value="2"/>
</dbReference>
<dbReference type="SUPFAM" id="SSF46955">
    <property type="entry name" value="Putative DNA-binding domain"/>
    <property type="match status" value="2"/>
</dbReference>
<keyword evidence="7" id="KW-1185">Reference proteome</keyword>
<accession>A0ABN8A5E9</accession>
<protein>
    <recommendedName>
        <fullName evidence="5">HTH merR-type domain-containing protein</fullName>
    </recommendedName>
</protein>
<keyword evidence="3" id="KW-0238">DNA-binding</keyword>
<evidence type="ECO:0000259" key="5">
    <source>
        <dbReference type="PROSITE" id="PS50937"/>
    </source>
</evidence>
<feature type="domain" description="HTH merR-type" evidence="5">
    <location>
        <begin position="1"/>
        <end position="68"/>
    </location>
</feature>
<reference evidence="6 7" key="1">
    <citation type="submission" date="2021-10" db="EMBL/GenBank/DDBJ databases">
        <authorList>
            <person name="Criscuolo A."/>
        </authorList>
    </citation>
    <scope>NUCLEOTIDE SEQUENCE [LARGE SCALE GENOMIC DNA]</scope>
    <source>
        <strain evidence="7">CIP 111883</strain>
    </source>
</reference>
<keyword evidence="1" id="KW-0678">Repressor</keyword>
<dbReference type="PANTHER" id="PTHR30204">
    <property type="entry name" value="REDOX-CYCLING DRUG-SENSING TRANSCRIPTIONAL ACTIVATOR SOXR"/>
    <property type="match status" value="1"/>
</dbReference>
<gene>
    <name evidence="6" type="ORF">BACCIP111883_01017</name>
</gene>
<evidence type="ECO:0000256" key="1">
    <source>
        <dbReference type="ARBA" id="ARBA00022491"/>
    </source>
</evidence>
<comment type="caution">
    <text evidence="6">The sequence shown here is derived from an EMBL/GenBank/DDBJ whole genome shotgun (WGS) entry which is preliminary data.</text>
</comment>
<dbReference type="Pfam" id="PF00376">
    <property type="entry name" value="MerR"/>
    <property type="match status" value="1"/>
</dbReference>
<evidence type="ECO:0000313" key="7">
    <source>
        <dbReference type="Proteomes" id="UP000789833"/>
    </source>
</evidence>
<dbReference type="InterPro" id="IPR000551">
    <property type="entry name" value="MerR-type_HTH_dom"/>
</dbReference>
<dbReference type="Proteomes" id="UP000789833">
    <property type="component" value="Unassembled WGS sequence"/>
</dbReference>
<feature type="domain" description="HTH merR-type" evidence="5">
    <location>
        <begin position="118"/>
        <end position="187"/>
    </location>
</feature>